<feature type="active site" description="Proton donor" evidence="5">
    <location>
        <position position="126"/>
    </location>
</feature>
<keyword evidence="3" id="KW-0378">Hydrolase</keyword>
<dbReference type="PANTHER" id="PTHR11717:SF7">
    <property type="entry name" value="LOW MOLECULAR WEIGHT PHOSPHOTYROSINE PROTEIN PHOSPHATASE"/>
    <property type="match status" value="1"/>
</dbReference>
<dbReference type="Pfam" id="PF01451">
    <property type="entry name" value="LMWPc"/>
    <property type="match status" value="1"/>
</dbReference>
<accession>A0A842JDM2</accession>
<sequence>MSDPVRILFVCHGNICRSPMAEFVMKDLAERRGMADRFRIASAATHDDVIGSPVHPGTREVLESQGIACDGKVARRLRDEDAEDWDVVIVMDEANVRDAKRQLGRAGKGKVRKLLEYAGEDRDVADPWWTGDFATTYDDVLAGCTGLLSALTGSAGSRGAHRAVRD</sequence>
<gene>
    <name evidence="7" type="ORF">H7313_09220</name>
</gene>
<evidence type="ECO:0000313" key="8">
    <source>
        <dbReference type="Proteomes" id="UP000587396"/>
    </source>
</evidence>
<dbReference type="AlphaFoldDB" id="A0A842JDM2"/>
<dbReference type="InterPro" id="IPR036196">
    <property type="entry name" value="Ptyr_pPase_sf"/>
</dbReference>
<feature type="active site" evidence="5">
    <location>
        <position position="17"/>
    </location>
</feature>
<comment type="caution">
    <text evidence="7">The sequence shown here is derived from an EMBL/GenBank/DDBJ whole genome shotgun (WGS) entry which is preliminary data.</text>
</comment>
<feature type="domain" description="Phosphotyrosine protein phosphatase I" evidence="6">
    <location>
        <begin position="5"/>
        <end position="150"/>
    </location>
</feature>
<dbReference type="InterPro" id="IPR017867">
    <property type="entry name" value="Tyr_phospatase_low_mol_wt"/>
</dbReference>
<dbReference type="PANTHER" id="PTHR11717">
    <property type="entry name" value="LOW MOLECULAR WEIGHT PROTEIN TYROSINE PHOSPHATASE"/>
    <property type="match status" value="1"/>
</dbReference>
<dbReference type="InterPro" id="IPR023485">
    <property type="entry name" value="Ptyr_pPase"/>
</dbReference>
<evidence type="ECO:0000256" key="4">
    <source>
        <dbReference type="ARBA" id="ARBA00022912"/>
    </source>
</evidence>
<reference evidence="7 8" key="1">
    <citation type="submission" date="2020-08" db="EMBL/GenBank/DDBJ databases">
        <authorList>
            <person name="Liu C."/>
            <person name="Sun Q."/>
        </authorList>
    </citation>
    <scope>NUCLEOTIDE SEQUENCE [LARGE SCALE GENOMIC DNA]</scope>
    <source>
        <strain evidence="7 8">N22</strain>
    </source>
</reference>
<dbReference type="EMBL" id="JACMSE010000006">
    <property type="protein sequence ID" value="MBC2889524.1"/>
    <property type="molecule type" value="Genomic_DNA"/>
</dbReference>
<keyword evidence="4" id="KW-0904">Protein phosphatase</keyword>
<dbReference type="CDD" id="cd16343">
    <property type="entry name" value="LMWPTP"/>
    <property type="match status" value="1"/>
</dbReference>
<dbReference type="Gene3D" id="3.40.50.2300">
    <property type="match status" value="1"/>
</dbReference>
<evidence type="ECO:0000256" key="3">
    <source>
        <dbReference type="ARBA" id="ARBA00022801"/>
    </source>
</evidence>
<keyword evidence="8" id="KW-1185">Reference proteome</keyword>
<feature type="active site" description="Nucleophile" evidence="5">
    <location>
        <position position="11"/>
    </location>
</feature>
<name>A0A842JDM2_9ACTN</name>
<proteinExistence type="inferred from homology"/>
<evidence type="ECO:0000256" key="5">
    <source>
        <dbReference type="PIRSR" id="PIRSR617867-1"/>
    </source>
</evidence>
<evidence type="ECO:0000313" key="7">
    <source>
        <dbReference type="EMBL" id="MBC2889524.1"/>
    </source>
</evidence>
<dbReference type="SMART" id="SM00226">
    <property type="entry name" value="LMWPc"/>
    <property type="match status" value="1"/>
</dbReference>
<evidence type="ECO:0000256" key="2">
    <source>
        <dbReference type="ARBA" id="ARBA00013064"/>
    </source>
</evidence>
<dbReference type="SUPFAM" id="SSF52788">
    <property type="entry name" value="Phosphotyrosine protein phosphatases I"/>
    <property type="match status" value="1"/>
</dbReference>
<comment type="similarity">
    <text evidence="1">Belongs to the low molecular weight phosphotyrosine protein phosphatase family.</text>
</comment>
<organism evidence="7 8">
    <name type="scientific">Gordonibacter massiliensis</name>
    <name type="common">ex Traore et al. 2017</name>
    <dbReference type="NCBI Taxonomy" id="1841863"/>
    <lineage>
        <taxon>Bacteria</taxon>
        <taxon>Bacillati</taxon>
        <taxon>Actinomycetota</taxon>
        <taxon>Coriobacteriia</taxon>
        <taxon>Eggerthellales</taxon>
        <taxon>Eggerthellaceae</taxon>
        <taxon>Gordonibacter</taxon>
    </lineage>
</organism>
<dbReference type="RefSeq" id="WP_185905343.1">
    <property type="nucleotide sequence ID" value="NZ_JACMSE010000006.1"/>
</dbReference>
<dbReference type="InterPro" id="IPR050438">
    <property type="entry name" value="LMW_PTPase"/>
</dbReference>
<evidence type="ECO:0000259" key="6">
    <source>
        <dbReference type="SMART" id="SM00226"/>
    </source>
</evidence>
<dbReference type="GO" id="GO:0004725">
    <property type="term" value="F:protein tyrosine phosphatase activity"/>
    <property type="evidence" value="ECO:0007669"/>
    <property type="project" value="UniProtKB-EC"/>
</dbReference>
<dbReference type="Proteomes" id="UP000587396">
    <property type="component" value="Unassembled WGS sequence"/>
</dbReference>
<dbReference type="PRINTS" id="PR00719">
    <property type="entry name" value="LMWPTPASE"/>
</dbReference>
<protein>
    <recommendedName>
        <fullName evidence="2">protein-tyrosine-phosphatase</fullName>
        <ecNumber evidence="2">3.1.3.48</ecNumber>
    </recommendedName>
</protein>
<dbReference type="EC" id="3.1.3.48" evidence="2"/>
<evidence type="ECO:0000256" key="1">
    <source>
        <dbReference type="ARBA" id="ARBA00011063"/>
    </source>
</evidence>